<dbReference type="RefSeq" id="WP_308948977.1">
    <property type="nucleotide sequence ID" value="NZ_JARXHW010000007.1"/>
</dbReference>
<sequence>MDDFDTFKASREKMDPSARKMSERQWQQAYVAYRNTRERVVSAGERSSEARSGASSKKRRRSGSSGKSAGRGAHQPSSASELAQLRHLVREKSAYADLRLIIDILAWVAIAVALVAGVLTLLFYTSVLTALVSVLSIAMQVICIVVVRLLVQVLIDIPDIGLYRLQRETLEHAECLQNSES</sequence>
<comment type="caution">
    <text evidence="3">The sequence shown here is derived from an EMBL/GenBank/DDBJ whole genome shotgun (WGS) entry which is preliminary data.</text>
</comment>
<dbReference type="EMBL" id="JARXHW010000007">
    <property type="protein sequence ID" value="MDQ8206850.1"/>
    <property type="molecule type" value="Genomic_DNA"/>
</dbReference>
<evidence type="ECO:0000256" key="1">
    <source>
        <dbReference type="SAM" id="MobiDB-lite"/>
    </source>
</evidence>
<keyword evidence="2" id="KW-0812">Transmembrane</keyword>
<keyword evidence="4" id="KW-1185">Reference proteome</keyword>
<reference evidence="3 4" key="1">
    <citation type="submission" date="2023-04" db="EMBL/GenBank/DDBJ databases">
        <title>A novel bacteria isolated from coastal sediment.</title>
        <authorList>
            <person name="Liu X.-J."/>
            <person name="Du Z.-J."/>
        </authorList>
    </citation>
    <scope>NUCLEOTIDE SEQUENCE [LARGE SCALE GENOMIC DNA]</scope>
    <source>
        <strain evidence="3 4">SDUM461003</strain>
    </source>
</reference>
<accession>A0ABU1ART3</accession>
<keyword evidence="2" id="KW-1133">Transmembrane helix</keyword>
<dbReference type="Proteomes" id="UP001225316">
    <property type="component" value="Unassembled WGS sequence"/>
</dbReference>
<feature type="compositionally biased region" description="Low complexity" evidence="1">
    <location>
        <begin position="42"/>
        <end position="55"/>
    </location>
</feature>
<feature type="compositionally biased region" description="Basic and acidic residues" evidence="1">
    <location>
        <begin position="1"/>
        <end position="23"/>
    </location>
</feature>
<evidence type="ECO:0000256" key="2">
    <source>
        <dbReference type="SAM" id="Phobius"/>
    </source>
</evidence>
<organism evidence="3 4">
    <name type="scientific">Thalassobacterium maritimum</name>
    <dbReference type="NCBI Taxonomy" id="3041265"/>
    <lineage>
        <taxon>Bacteria</taxon>
        <taxon>Pseudomonadati</taxon>
        <taxon>Verrucomicrobiota</taxon>
        <taxon>Opitutia</taxon>
        <taxon>Puniceicoccales</taxon>
        <taxon>Coraliomargaritaceae</taxon>
        <taxon>Thalassobacterium</taxon>
    </lineage>
</organism>
<protein>
    <submittedName>
        <fullName evidence="3">Uncharacterized protein</fullName>
    </submittedName>
</protein>
<feature type="transmembrane region" description="Helical" evidence="2">
    <location>
        <begin position="130"/>
        <end position="151"/>
    </location>
</feature>
<proteinExistence type="predicted"/>
<gene>
    <name evidence="3" type="ORF">QEH52_04975</name>
</gene>
<feature type="region of interest" description="Disordered" evidence="1">
    <location>
        <begin position="39"/>
        <end position="79"/>
    </location>
</feature>
<feature type="region of interest" description="Disordered" evidence="1">
    <location>
        <begin position="1"/>
        <end position="24"/>
    </location>
</feature>
<evidence type="ECO:0000313" key="3">
    <source>
        <dbReference type="EMBL" id="MDQ8206850.1"/>
    </source>
</evidence>
<feature type="transmembrane region" description="Helical" evidence="2">
    <location>
        <begin position="100"/>
        <end position="124"/>
    </location>
</feature>
<keyword evidence="2" id="KW-0472">Membrane</keyword>
<name>A0ABU1ART3_9BACT</name>
<feature type="compositionally biased region" description="Low complexity" evidence="1">
    <location>
        <begin position="63"/>
        <end position="73"/>
    </location>
</feature>
<evidence type="ECO:0000313" key="4">
    <source>
        <dbReference type="Proteomes" id="UP001225316"/>
    </source>
</evidence>